<dbReference type="InterPro" id="IPR014016">
    <property type="entry name" value="UvrD-like_ATP-bd"/>
</dbReference>
<dbReference type="EMBL" id="CADIJX010000003">
    <property type="protein sequence ID" value="CAB3646450.1"/>
    <property type="molecule type" value="Genomic_DNA"/>
</dbReference>
<dbReference type="Pfam" id="PF00580">
    <property type="entry name" value="UvrD-helicase"/>
    <property type="match status" value="1"/>
</dbReference>
<dbReference type="GO" id="GO:0003677">
    <property type="term" value="F:DNA binding"/>
    <property type="evidence" value="ECO:0007669"/>
    <property type="project" value="UniProtKB-KW"/>
</dbReference>
<keyword evidence="7" id="KW-0413">Isomerase</keyword>
<evidence type="ECO:0000256" key="7">
    <source>
        <dbReference type="ARBA" id="ARBA00023235"/>
    </source>
</evidence>
<evidence type="ECO:0000256" key="12">
    <source>
        <dbReference type="PROSITE-ProRule" id="PRU00560"/>
    </source>
</evidence>
<keyword evidence="4 12" id="KW-0347">Helicase</keyword>
<dbReference type="RefSeq" id="WP_175174790.1">
    <property type="nucleotide sequence ID" value="NZ_CADIJX010000003.1"/>
</dbReference>
<dbReference type="GO" id="GO:0016787">
    <property type="term" value="F:hydrolase activity"/>
    <property type="evidence" value="ECO:0007669"/>
    <property type="project" value="UniProtKB-UniRule"/>
</dbReference>
<feature type="binding site" evidence="12">
    <location>
        <begin position="36"/>
        <end position="43"/>
    </location>
    <ligand>
        <name>ATP</name>
        <dbReference type="ChEBI" id="CHEBI:30616"/>
    </ligand>
</feature>
<accession>A0A6S6Z090</accession>
<evidence type="ECO:0000313" key="14">
    <source>
        <dbReference type="EMBL" id="CAB3646450.1"/>
    </source>
</evidence>
<keyword evidence="2 12" id="KW-0547">Nucleotide-binding</keyword>
<evidence type="ECO:0000256" key="5">
    <source>
        <dbReference type="ARBA" id="ARBA00022840"/>
    </source>
</evidence>
<dbReference type="Gene3D" id="3.40.50.300">
    <property type="entry name" value="P-loop containing nucleotide triphosphate hydrolases"/>
    <property type="match status" value="2"/>
</dbReference>
<evidence type="ECO:0000313" key="15">
    <source>
        <dbReference type="Proteomes" id="UP000494108"/>
    </source>
</evidence>
<dbReference type="EC" id="5.6.2.4" evidence="9"/>
<reference evidence="14 15" key="1">
    <citation type="submission" date="2020-04" db="EMBL/GenBank/DDBJ databases">
        <authorList>
            <person name="De Canck E."/>
        </authorList>
    </citation>
    <scope>NUCLEOTIDE SEQUENCE [LARGE SCALE GENOMIC DNA]</scope>
    <source>
        <strain evidence="14 15">LMG 3431</strain>
    </source>
</reference>
<evidence type="ECO:0000256" key="3">
    <source>
        <dbReference type="ARBA" id="ARBA00022801"/>
    </source>
</evidence>
<dbReference type="Gene3D" id="1.10.486.10">
    <property type="entry name" value="PCRA, domain 4"/>
    <property type="match status" value="1"/>
</dbReference>
<name>A0A6S6Z090_9BURK</name>
<dbReference type="InterPro" id="IPR014017">
    <property type="entry name" value="DNA_helicase_UvrD-like_C"/>
</dbReference>
<dbReference type="Pfam" id="PF13361">
    <property type="entry name" value="UvrD_C"/>
    <property type="match status" value="1"/>
</dbReference>
<comment type="catalytic activity">
    <reaction evidence="11">
        <text>ATP + H2O = ADP + phosphate + H(+)</text>
        <dbReference type="Rhea" id="RHEA:13065"/>
        <dbReference type="ChEBI" id="CHEBI:15377"/>
        <dbReference type="ChEBI" id="CHEBI:15378"/>
        <dbReference type="ChEBI" id="CHEBI:30616"/>
        <dbReference type="ChEBI" id="CHEBI:43474"/>
        <dbReference type="ChEBI" id="CHEBI:456216"/>
        <dbReference type="EC" id="5.6.2.4"/>
    </reaction>
</comment>
<evidence type="ECO:0000256" key="2">
    <source>
        <dbReference type="ARBA" id="ARBA00022741"/>
    </source>
</evidence>
<evidence type="ECO:0000256" key="11">
    <source>
        <dbReference type="ARBA" id="ARBA00048988"/>
    </source>
</evidence>
<evidence type="ECO:0000256" key="9">
    <source>
        <dbReference type="ARBA" id="ARBA00034808"/>
    </source>
</evidence>
<evidence type="ECO:0000256" key="10">
    <source>
        <dbReference type="ARBA" id="ARBA00034923"/>
    </source>
</evidence>
<dbReference type="Gene3D" id="1.10.10.160">
    <property type="match status" value="1"/>
</dbReference>
<keyword evidence="5 12" id="KW-0067">ATP-binding</keyword>
<feature type="domain" description="UvrD-like helicase ATP-binding" evidence="13">
    <location>
        <begin position="15"/>
        <end position="312"/>
    </location>
</feature>
<comment type="similarity">
    <text evidence="1">Belongs to the helicase family. UvrD subfamily.</text>
</comment>
<dbReference type="PROSITE" id="PS51198">
    <property type="entry name" value="UVRD_HELICASE_ATP_BIND"/>
    <property type="match status" value="1"/>
</dbReference>
<dbReference type="PANTHER" id="PTHR11070:SF2">
    <property type="entry name" value="ATP-DEPENDENT DNA HELICASE SRS2"/>
    <property type="match status" value="1"/>
</dbReference>
<dbReference type="InterPro" id="IPR000212">
    <property type="entry name" value="DNA_helicase_UvrD/REP"/>
</dbReference>
<organism evidence="14 15">
    <name type="scientific">Achromobacter pestifer</name>
    <dbReference type="NCBI Taxonomy" id="1353889"/>
    <lineage>
        <taxon>Bacteria</taxon>
        <taxon>Pseudomonadati</taxon>
        <taxon>Pseudomonadota</taxon>
        <taxon>Betaproteobacteria</taxon>
        <taxon>Burkholderiales</taxon>
        <taxon>Alcaligenaceae</taxon>
        <taxon>Achromobacter</taxon>
    </lineage>
</organism>
<dbReference type="InterPro" id="IPR043764">
    <property type="entry name" value="DUF5710"/>
</dbReference>
<keyword evidence="6" id="KW-0238">DNA-binding</keyword>
<dbReference type="GO" id="GO:0000725">
    <property type="term" value="P:recombinational repair"/>
    <property type="evidence" value="ECO:0007669"/>
    <property type="project" value="TreeGrafter"/>
</dbReference>
<evidence type="ECO:0000256" key="8">
    <source>
        <dbReference type="ARBA" id="ARBA00034617"/>
    </source>
</evidence>
<gene>
    <name evidence="14" type="primary">rep_1</name>
    <name evidence="14" type="ORF">LMG3431_02473</name>
</gene>
<evidence type="ECO:0000259" key="13">
    <source>
        <dbReference type="PROSITE" id="PS51198"/>
    </source>
</evidence>
<dbReference type="Proteomes" id="UP000494108">
    <property type="component" value="Unassembled WGS sequence"/>
</dbReference>
<dbReference type="GO" id="GO:0043138">
    <property type="term" value="F:3'-5' DNA helicase activity"/>
    <property type="evidence" value="ECO:0007669"/>
    <property type="project" value="UniProtKB-EC"/>
</dbReference>
<protein>
    <recommendedName>
        <fullName evidence="9">DNA 3'-5' helicase</fullName>
        <ecNumber evidence="9">5.6.2.4</ecNumber>
    </recommendedName>
    <alternativeName>
        <fullName evidence="10">DNA 3'-5' helicase II</fullName>
    </alternativeName>
</protein>
<dbReference type="Pfam" id="PF18974">
    <property type="entry name" value="DUF5710"/>
    <property type="match status" value="1"/>
</dbReference>
<evidence type="ECO:0000256" key="1">
    <source>
        <dbReference type="ARBA" id="ARBA00009922"/>
    </source>
</evidence>
<keyword evidence="15" id="KW-1185">Reference proteome</keyword>
<dbReference type="GO" id="GO:0005524">
    <property type="term" value="F:ATP binding"/>
    <property type="evidence" value="ECO:0007669"/>
    <property type="project" value="UniProtKB-UniRule"/>
</dbReference>
<dbReference type="AlphaFoldDB" id="A0A6S6Z090"/>
<keyword evidence="3 12" id="KW-0378">Hydrolase</keyword>
<sequence length="711" mass="79056">MTTSPYSAQFSPPGFIPTDEQRKIQTSQSRISLVIANAGAAKTTTLALRIGEAISRGMAPEDILALTFTHEARQVMTARLAEVGIAYNVAKRVNVQTVEDFAARVLSRFEDGTPALMPSVREQKQFALLALEHVGYNHPDHADLLDIRTHNTAVSQFLNHLLKLKATMTLAVDDDSDPVYTAETLGIPLTDYLWAIEYEKQRIDVFGFVEARGYFDATYDLAGMLRSRPEMASSLPAFKLLVCDELHDVNEASFCIIEAMLNTGNPYFVGVGDKDQVIYSHLGADEAFLQHRIPTSFPGCVRFPLTMTYRHGPHLAYAMEAFKQKPVDSNLPLRTEIQQATYAEAPEACGAKVVEALSQWKRDGKALDKSCVLLRDGHQSIAIENALMHAGIQYRTLTMNSYLLRDEILFLRGMLAIALDDFHNVASPATREAIVEALATFAEVPLEPDDLREAKSTISREPSTLKHFFDGQIQRVGSLAARTRIVNAVSALRGLPPGALAHEALNQVCDIVEMDKLAQRLYVHPYEASVVTKSVAGFIATAQHLGKDLRQFSEWIGAAEAFAGARPNKDMVLMDCIENAKGKEFDHVVLPFLDAGEFPNPLRERGEEENLFYVAATRTKSRLTLIASDDPTRRSPFIAQMQLESTQKRADNALRRNQAAPEQVPGRRDLKVAYENRAAVKVLGAQWDKTRKVWYVPGNLDLEPFKNWLAD</sequence>
<dbReference type="InterPro" id="IPR013986">
    <property type="entry name" value="DExx_box_DNA_helicase_dom_sf"/>
</dbReference>
<dbReference type="SUPFAM" id="SSF52540">
    <property type="entry name" value="P-loop containing nucleoside triphosphate hydrolases"/>
    <property type="match status" value="1"/>
</dbReference>
<proteinExistence type="inferred from homology"/>
<evidence type="ECO:0000256" key="6">
    <source>
        <dbReference type="ARBA" id="ARBA00023125"/>
    </source>
</evidence>
<dbReference type="PANTHER" id="PTHR11070">
    <property type="entry name" value="UVRD / RECB / PCRA DNA HELICASE FAMILY MEMBER"/>
    <property type="match status" value="1"/>
</dbReference>
<comment type="catalytic activity">
    <reaction evidence="8">
        <text>Couples ATP hydrolysis with the unwinding of duplex DNA by translocating in the 3'-5' direction.</text>
        <dbReference type="EC" id="5.6.2.4"/>
    </reaction>
</comment>
<evidence type="ECO:0000256" key="4">
    <source>
        <dbReference type="ARBA" id="ARBA00022806"/>
    </source>
</evidence>
<dbReference type="InterPro" id="IPR027417">
    <property type="entry name" value="P-loop_NTPase"/>
</dbReference>